<keyword evidence="3" id="KW-1133">Transmembrane helix</keyword>
<evidence type="ECO:0000313" key="5">
    <source>
        <dbReference type="EMBL" id="TPX33073.1"/>
    </source>
</evidence>
<dbReference type="OrthoDB" id="46529at2759"/>
<evidence type="ECO:0000256" key="1">
    <source>
        <dbReference type="ARBA" id="ARBA00008324"/>
    </source>
</evidence>
<dbReference type="PANTHER" id="PTHR21660:SF1">
    <property type="entry name" value="ACYL-COENZYME A THIOESTERASE 13"/>
    <property type="match status" value="1"/>
</dbReference>
<evidence type="ECO:0000256" key="3">
    <source>
        <dbReference type="SAM" id="Phobius"/>
    </source>
</evidence>
<reference evidence="5 6" key="1">
    <citation type="journal article" date="2019" name="Sci. Rep.">
        <title>Comparative genomics of chytrid fungi reveal insights into the obligate biotrophic and pathogenic lifestyle of Synchytrium endobioticum.</title>
        <authorList>
            <person name="van de Vossenberg B.T.L.H."/>
            <person name="Warris S."/>
            <person name="Nguyen H.D.T."/>
            <person name="van Gent-Pelzer M.P.E."/>
            <person name="Joly D.L."/>
            <person name="van de Geest H.C."/>
            <person name="Bonants P.J.M."/>
            <person name="Smith D.S."/>
            <person name="Levesque C.A."/>
            <person name="van der Lee T.A.J."/>
        </authorList>
    </citation>
    <scope>NUCLEOTIDE SEQUENCE [LARGE SCALE GENOMIC DNA]</scope>
    <source>
        <strain evidence="5 6">JEL517</strain>
    </source>
</reference>
<organism evidence="5 6">
    <name type="scientific">Synchytrium microbalum</name>
    <dbReference type="NCBI Taxonomy" id="1806994"/>
    <lineage>
        <taxon>Eukaryota</taxon>
        <taxon>Fungi</taxon>
        <taxon>Fungi incertae sedis</taxon>
        <taxon>Chytridiomycota</taxon>
        <taxon>Chytridiomycota incertae sedis</taxon>
        <taxon>Chytridiomycetes</taxon>
        <taxon>Synchytriales</taxon>
        <taxon>Synchytriaceae</taxon>
        <taxon>Synchytrium</taxon>
    </lineage>
</organism>
<feature type="transmembrane region" description="Helical" evidence="3">
    <location>
        <begin position="36"/>
        <end position="53"/>
    </location>
</feature>
<dbReference type="InterPro" id="IPR029069">
    <property type="entry name" value="HotDog_dom_sf"/>
</dbReference>
<protein>
    <recommendedName>
        <fullName evidence="4">Thioesterase domain-containing protein</fullName>
    </recommendedName>
</protein>
<evidence type="ECO:0000256" key="2">
    <source>
        <dbReference type="ARBA" id="ARBA00022801"/>
    </source>
</evidence>
<keyword evidence="3" id="KW-0472">Membrane</keyword>
<sequence length="150" mass="15883">MSSKAPPPPADVLGWTKGYWATNTSRSYDRKRALKYLNSCISIYLLTPLYLMGLSQNGFGTLHGGAIGIFIDALGSLAIASNGPAYAAHVSVDINTTFIAGANLGEILELEGVVDKLGKSLAFTSVSVKVGNKVVALGRHTKFMMPPPKL</sequence>
<keyword evidence="6" id="KW-1185">Reference proteome</keyword>
<dbReference type="AlphaFoldDB" id="A0A507C699"/>
<dbReference type="Pfam" id="PF03061">
    <property type="entry name" value="4HBT"/>
    <property type="match status" value="1"/>
</dbReference>
<dbReference type="STRING" id="1806994.A0A507C699"/>
<dbReference type="EMBL" id="QEAO01000023">
    <property type="protein sequence ID" value="TPX33073.1"/>
    <property type="molecule type" value="Genomic_DNA"/>
</dbReference>
<proteinExistence type="inferred from homology"/>
<dbReference type="CDD" id="cd03443">
    <property type="entry name" value="PaaI_thioesterase"/>
    <property type="match status" value="1"/>
</dbReference>
<feature type="transmembrane region" description="Helical" evidence="3">
    <location>
        <begin position="59"/>
        <end position="80"/>
    </location>
</feature>
<accession>A0A507C699</accession>
<evidence type="ECO:0000259" key="4">
    <source>
        <dbReference type="Pfam" id="PF03061"/>
    </source>
</evidence>
<dbReference type="InterPro" id="IPR006683">
    <property type="entry name" value="Thioestr_dom"/>
</dbReference>
<keyword evidence="3" id="KW-0812">Transmembrane</keyword>
<dbReference type="Gene3D" id="3.10.129.10">
    <property type="entry name" value="Hotdog Thioesterase"/>
    <property type="match status" value="1"/>
</dbReference>
<comment type="caution">
    <text evidence="5">The sequence shown here is derived from an EMBL/GenBank/DDBJ whole genome shotgun (WGS) entry which is preliminary data.</text>
</comment>
<evidence type="ECO:0000313" key="6">
    <source>
        <dbReference type="Proteomes" id="UP000319731"/>
    </source>
</evidence>
<feature type="domain" description="Thioesterase" evidence="4">
    <location>
        <begin position="59"/>
        <end position="132"/>
    </location>
</feature>
<comment type="similarity">
    <text evidence="1">Belongs to the thioesterase PaaI family.</text>
</comment>
<dbReference type="SUPFAM" id="SSF54637">
    <property type="entry name" value="Thioesterase/thiol ester dehydrase-isomerase"/>
    <property type="match status" value="1"/>
</dbReference>
<dbReference type="PANTHER" id="PTHR21660">
    <property type="entry name" value="THIOESTERASE SUPERFAMILY MEMBER-RELATED"/>
    <property type="match status" value="1"/>
</dbReference>
<keyword evidence="2" id="KW-0378">Hydrolase</keyword>
<dbReference type="RefSeq" id="XP_031024145.1">
    <property type="nucleotide sequence ID" value="XM_031169836.1"/>
</dbReference>
<gene>
    <name evidence="5" type="ORF">SmJEL517_g03908</name>
</gene>
<dbReference type="InterPro" id="IPR039298">
    <property type="entry name" value="ACOT13"/>
</dbReference>
<dbReference type="GeneID" id="42005133"/>
<dbReference type="GO" id="GO:0047617">
    <property type="term" value="F:fatty acyl-CoA hydrolase activity"/>
    <property type="evidence" value="ECO:0007669"/>
    <property type="project" value="InterPro"/>
</dbReference>
<dbReference type="Proteomes" id="UP000319731">
    <property type="component" value="Unassembled WGS sequence"/>
</dbReference>
<name>A0A507C699_9FUNG</name>